<name>A0AB33KIF1_9ACTN</name>
<accession>A0AB33KIF1</accession>
<dbReference type="InterPro" id="IPR047703">
    <property type="entry name" value="SCO2322-like"/>
</dbReference>
<dbReference type="AlphaFoldDB" id="A0AB33KIF1"/>
<evidence type="ECO:0000313" key="3">
    <source>
        <dbReference type="EMBL" id="BFP55587.1"/>
    </source>
</evidence>
<evidence type="ECO:0000256" key="1">
    <source>
        <dbReference type="SAM" id="MobiDB-lite"/>
    </source>
</evidence>
<dbReference type="EMBL" id="AP035884">
    <property type="protein sequence ID" value="BFP55587.1"/>
    <property type="molecule type" value="Genomic_DNA"/>
</dbReference>
<dbReference type="NCBIfam" id="NF040681">
    <property type="entry name" value="GPS-CTERM"/>
    <property type="match status" value="1"/>
</dbReference>
<proteinExistence type="predicted"/>
<keyword evidence="2" id="KW-0812">Transmembrane</keyword>
<organism evidence="3">
    <name type="scientific">Streptomyces sp. CMC78</name>
    <dbReference type="NCBI Taxonomy" id="3231512"/>
    <lineage>
        <taxon>Bacteria</taxon>
        <taxon>Bacillati</taxon>
        <taxon>Actinomycetota</taxon>
        <taxon>Actinomycetes</taxon>
        <taxon>Kitasatosporales</taxon>
        <taxon>Streptomycetaceae</taxon>
        <taxon>Streptomyces</taxon>
    </lineage>
</organism>
<keyword evidence="2" id="KW-0472">Membrane</keyword>
<dbReference type="InterPro" id="IPR047704">
    <property type="entry name" value="GPS-CTERM"/>
</dbReference>
<evidence type="ECO:0000256" key="2">
    <source>
        <dbReference type="SAM" id="Phobius"/>
    </source>
</evidence>
<keyword evidence="2" id="KW-1133">Transmembrane helix</keyword>
<sequence>MSRTPRTPRTPVPARLLSPAVARLRNPLVALLAALVAASAVLLGAGTAEAAGYRYWSFWQGNGKNWEYATQGPSVLRPDDGTVQGFRFAVSEDSGDADQPRRAPDFGAICADTPAEDGKKRVALVIDPGTAADAPDGEKPPAPRTACAQVATDASSAEALAAVAKPLRYDSSAMLCAISGYPASGCGEQVSGDTGSAKPSEPTKTAEETGEDTGQDAGEDSGGGPSVGLLVGIGAVLLLGIAAVVQARRRR</sequence>
<feature type="compositionally biased region" description="Acidic residues" evidence="1">
    <location>
        <begin position="208"/>
        <end position="219"/>
    </location>
</feature>
<gene>
    <name evidence="3" type="ORF">SCMC78_53940</name>
</gene>
<dbReference type="KEGG" id="stcm:SCMC78_53940"/>
<reference evidence="3" key="1">
    <citation type="submission" date="2024-07" db="EMBL/GenBank/DDBJ databases">
        <title>Complete genome sequences of cellulolytic bacteria, Kitasatospora sp. CMC57 and Streptomyces sp. CMC78, isolated from Japanese agricultural soil.</title>
        <authorList>
            <person name="Hashimoto T."/>
            <person name="Ito M."/>
            <person name="Iwamoto M."/>
            <person name="Fukahori D."/>
            <person name="Shoda T."/>
            <person name="Sakoda M."/>
            <person name="Morohoshi T."/>
            <person name="Mitsuboshi M."/>
            <person name="Nishizawa T."/>
        </authorList>
    </citation>
    <scope>NUCLEOTIDE SEQUENCE</scope>
    <source>
        <strain evidence="3">CMC78</strain>
    </source>
</reference>
<protein>
    <submittedName>
        <fullName evidence="3">SCO2322 family protein</fullName>
    </submittedName>
</protein>
<feature type="transmembrane region" description="Helical" evidence="2">
    <location>
        <begin position="227"/>
        <end position="245"/>
    </location>
</feature>
<dbReference type="NCBIfam" id="NF040672">
    <property type="entry name" value="SCO2322_fam"/>
    <property type="match status" value="1"/>
</dbReference>
<feature type="region of interest" description="Disordered" evidence="1">
    <location>
        <begin position="188"/>
        <end position="225"/>
    </location>
</feature>